<dbReference type="Proteomes" id="UP000095347">
    <property type="component" value="Unassembled WGS sequence"/>
</dbReference>
<evidence type="ECO:0000313" key="3">
    <source>
        <dbReference type="Proteomes" id="UP000095347"/>
    </source>
</evidence>
<organism evidence="2 3">
    <name type="scientific">Magnetovibrio blakemorei</name>
    <dbReference type="NCBI Taxonomy" id="28181"/>
    <lineage>
        <taxon>Bacteria</taxon>
        <taxon>Pseudomonadati</taxon>
        <taxon>Pseudomonadota</taxon>
        <taxon>Alphaproteobacteria</taxon>
        <taxon>Rhodospirillales</taxon>
        <taxon>Magnetovibrionaceae</taxon>
        <taxon>Magnetovibrio</taxon>
    </lineage>
</organism>
<proteinExistence type="predicted"/>
<protein>
    <recommendedName>
        <fullName evidence="4">Glycoside-hydrolase family GH114 TIM-barrel domain-containing protein</fullName>
    </recommendedName>
</protein>
<accession>A0A1E5Q9C7</accession>
<keyword evidence="3" id="KW-1185">Reference proteome</keyword>
<dbReference type="AlphaFoldDB" id="A0A1E5Q9C7"/>
<dbReference type="EMBL" id="MCGG01000017">
    <property type="protein sequence ID" value="OEJ68106.1"/>
    <property type="molecule type" value="Genomic_DNA"/>
</dbReference>
<evidence type="ECO:0008006" key="4">
    <source>
        <dbReference type="Google" id="ProtNLM"/>
    </source>
</evidence>
<feature type="chain" id="PRO_5009184144" description="Glycoside-hydrolase family GH114 TIM-barrel domain-containing protein" evidence="1">
    <location>
        <begin position="20"/>
        <end position="343"/>
    </location>
</feature>
<feature type="signal peptide" evidence="1">
    <location>
        <begin position="1"/>
        <end position="19"/>
    </location>
</feature>
<gene>
    <name evidence="2" type="ORF">BEN30_07585</name>
</gene>
<keyword evidence="1" id="KW-0732">Signal</keyword>
<evidence type="ECO:0000313" key="2">
    <source>
        <dbReference type="EMBL" id="OEJ68106.1"/>
    </source>
</evidence>
<dbReference type="Gene3D" id="3.20.20.70">
    <property type="entry name" value="Aldolase class I"/>
    <property type="match status" value="2"/>
</dbReference>
<comment type="caution">
    <text evidence="2">The sequence shown here is derived from an EMBL/GenBank/DDBJ whole genome shotgun (WGS) entry which is preliminary data.</text>
</comment>
<dbReference type="InterPro" id="IPR013785">
    <property type="entry name" value="Aldolase_TIM"/>
</dbReference>
<name>A0A1E5Q9C7_9PROT</name>
<reference evidence="3" key="1">
    <citation type="submission" date="2016-07" db="EMBL/GenBank/DDBJ databases">
        <authorList>
            <person name="Florea S."/>
            <person name="Webb J.S."/>
            <person name="Jaromczyk J."/>
            <person name="Schardl C.L."/>
        </authorList>
    </citation>
    <scope>NUCLEOTIDE SEQUENCE [LARGE SCALE GENOMIC DNA]</scope>
    <source>
        <strain evidence="3">MV-1</strain>
    </source>
</reference>
<sequence>MRVLAVTAGLLGLAMPTMAQNAGPGGGEKIIDFRETMRALVQNISAYARSLKPGFIVIAEHGLDLVTKPDFQDNTLLFPARTFARSLDGVLEPELFPRLTPPSGKEAAKEAPALSAARAVLSTNVETAKSLGLTILDLEFATKPQDIDRAYAQASAKKYLPFVADTPILGRIPLYPKLAYNANPKSLDDLKQATNYIYIANAQGFGSTNDFIQALSYTNHDIVITNVFHGRNPLTKLDVERLKYKKLGARRLVLAEVDVSTVATYNFLWQPGWRMEDPAFVNVPLRDDPDRYRITYWDPAWHSLLYGGTASYLYGVMDLGFDGVVLKGVNGWRYFESGGEENQ</sequence>
<evidence type="ECO:0000256" key="1">
    <source>
        <dbReference type="SAM" id="SignalP"/>
    </source>
</evidence>
<dbReference type="STRING" id="28181.BEN30_07585"/>